<organism evidence="1 2">
    <name type="scientific">Streptomyces glomeratus</name>
    <dbReference type="NCBI Taxonomy" id="284452"/>
    <lineage>
        <taxon>Bacteria</taxon>
        <taxon>Bacillati</taxon>
        <taxon>Actinomycetota</taxon>
        <taxon>Actinomycetes</taxon>
        <taxon>Kitasatosporales</taxon>
        <taxon>Streptomycetaceae</taxon>
        <taxon>Streptomyces</taxon>
    </lineage>
</organism>
<sequence length="59" mass="6466">MLRRDESEYARPPVRRLGLVPLGRALVAAGSPVPRGHGPALWTYSVTLGLDDEPVRSRT</sequence>
<keyword evidence="2" id="KW-1185">Reference proteome</keyword>
<reference evidence="2" key="1">
    <citation type="journal article" date="2019" name="Int. J. Syst. Evol. Microbiol.">
        <title>The Global Catalogue of Microorganisms (GCM) 10K type strain sequencing project: providing services to taxonomists for standard genome sequencing and annotation.</title>
        <authorList>
            <consortium name="The Broad Institute Genomics Platform"/>
            <consortium name="The Broad Institute Genome Sequencing Center for Infectious Disease"/>
            <person name="Wu L."/>
            <person name="Ma J."/>
        </authorList>
    </citation>
    <scope>NUCLEOTIDE SEQUENCE [LARGE SCALE GENOMIC DNA]</scope>
    <source>
        <strain evidence="2">JCM 9091</strain>
    </source>
</reference>
<gene>
    <name evidence="1" type="ORF">GCM10010448_51460</name>
</gene>
<name>A0ABP6LUR3_9ACTN</name>
<accession>A0ABP6LUR3</accession>
<dbReference type="EMBL" id="BAAAUF010000049">
    <property type="protein sequence ID" value="GAA3061796.1"/>
    <property type="molecule type" value="Genomic_DNA"/>
</dbReference>
<protein>
    <submittedName>
        <fullName evidence="1">Uncharacterized protein</fullName>
    </submittedName>
</protein>
<dbReference type="RefSeq" id="WP_234517806.1">
    <property type="nucleotide sequence ID" value="NZ_BAAAUF010000049.1"/>
</dbReference>
<evidence type="ECO:0000313" key="1">
    <source>
        <dbReference type="EMBL" id="GAA3061796.1"/>
    </source>
</evidence>
<dbReference type="Proteomes" id="UP001501532">
    <property type="component" value="Unassembled WGS sequence"/>
</dbReference>
<proteinExistence type="predicted"/>
<evidence type="ECO:0000313" key="2">
    <source>
        <dbReference type="Proteomes" id="UP001501532"/>
    </source>
</evidence>
<comment type="caution">
    <text evidence="1">The sequence shown here is derived from an EMBL/GenBank/DDBJ whole genome shotgun (WGS) entry which is preliminary data.</text>
</comment>